<dbReference type="Pfam" id="PF02686">
    <property type="entry name" value="GatC"/>
    <property type="match status" value="1"/>
</dbReference>
<dbReference type="GO" id="GO:0016740">
    <property type="term" value="F:transferase activity"/>
    <property type="evidence" value="ECO:0007669"/>
    <property type="project" value="UniProtKB-KW"/>
</dbReference>
<dbReference type="GO" id="GO:0006450">
    <property type="term" value="P:regulation of translational fidelity"/>
    <property type="evidence" value="ECO:0007669"/>
    <property type="project" value="InterPro"/>
</dbReference>
<dbReference type="RefSeq" id="WP_020965010.1">
    <property type="nucleotide sequence ID" value="NC_022097.1"/>
</dbReference>
<reference evidence="2 3" key="1">
    <citation type="journal article" date="2013" name="PLoS ONE">
        <title>Genome-Wide Relatedness of Treponema pedis, from Gingiva and Necrotic Skin Lesions of Pigs, with the Human Oral Pathogen Treponema denticola.</title>
        <authorList>
            <person name="Svartstrom O."/>
            <person name="Mushtaq M."/>
            <person name="Pringle M."/>
            <person name="Segerman B."/>
        </authorList>
    </citation>
    <scope>NUCLEOTIDE SEQUENCE [LARGE SCALE GENOMIC DNA]</scope>
    <source>
        <strain evidence="2">T A4</strain>
    </source>
</reference>
<dbReference type="OrthoDB" id="9813938at2"/>
<dbReference type="STRING" id="1291379.TPE_1215"/>
<dbReference type="InterPro" id="IPR003837">
    <property type="entry name" value="GatC"/>
</dbReference>
<dbReference type="KEGG" id="tped:TPE_1215"/>
<proteinExistence type="predicted"/>
<dbReference type="GeneID" id="301089825"/>
<gene>
    <name evidence="2" type="primary">gatC</name>
    <name evidence="2" type="ORF">TPE_1215</name>
</gene>
<dbReference type="EMBL" id="CP004120">
    <property type="protein sequence ID" value="AGT43710.1"/>
    <property type="molecule type" value="Genomic_DNA"/>
</dbReference>
<name>S5ZU57_9SPIR</name>
<dbReference type="InterPro" id="IPR036113">
    <property type="entry name" value="Asp/Glu-ADT_sf_sub_c"/>
</dbReference>
<dbReference type="Proteomes" id="UP000015620">
    <property type="component" value="Chromosome"/>
</dbReference>
<dbReference type="PATRIC" id="fig|1291379.3.peg.1210"/>
<sequence>MEKNDNKISNEVFSSLLYLSRLSAGKEESEVLSQQINRLIGYFKILDKFADPDTGNSMYAAQDETSLRTDEIKEGVRQIDLKKMTAEYMDNYFRVPKVLGSGA</sequence>
<dbReference type="AlphaFoldDB" id="S5ZU57"/>
<evidence type="ECO:0000256" key="1">
    <source>
        <dbReference type="ARBA" id="ARBA00014426"/>
    </source>
</evidence>
<protein>
    <recommendedName>
        <fullName evidence="1">Glutamyl-tRNA(Gln) amidotransferase subunit C</fullName>
    </recommendedName>
</protein>
<dbReference type="HOGENOM" id="CLU_105899_3_0_12"/>
<dbReference type="SUPFAM" id="SSF141000">
    <property type="entry name" value="Glu-tRNAGln amidotransferase C subunit"/>
    <property type="match status" value="1"/>
</dbReference>
<evidence type="ECO:0000313" key="2">
    <source>
        <dbReference type="EMBL" id="AGT43710.1"/>
    </source>
</evidence>
<keyword evidence="2" id="KW-0808">Transferase</keyword>
<evidence type="ECO:0000313" key="3">
    <source>
        <dbReference type="Proteomes" id="UP000015620"/>
    </source>
</evidence>
<organism evidence="2 3">
    <name type="scientific">Treponema pedis str. T A4</name>
    <dbReference type="NCBI Taxonomy" id="1291379"/>
    <lineage>
        <taxon>Bacteria</taxon>
        <taxon>Pseudomonadati</taxon>
        <taxon>Spirochaetota</taxon>
        <taxon>Spirochaetia</taxon>
        <taxon>Spirochaetales</taxon>
        <taxon>Treponemataceae</taxon>
        <taxon>Treponema</taxon>
    </lineage>
</organism>
<accession>S5ZU57</accession>
<keyword evidence="3" id="KW-1185">Reference proteome</keyword>